<dbReference type="AlphaFoldDB" id="A0A2R4NCC1"/>
<gene>
    <name evidence="1" type="ORF">plasmid_LIBA6289_00063</name>
</gene>
<keyword evidence="1" id="KW-0614">Plasmid</keyword>
<sequence>MDFLMSNNNKGIVTNISADTLTIEDIESNDITEIIMEKGFVEESEIEIGCFVEYDKYKKIIIQEDIN</sequence>
<geneLocation type="plasmid" evidence="1">
    <name>LIBA6289</name>
</geneLocation>
<dbReference type="EMBL" id="MF547664">
    <property type="protein sequence ID" value="AVX33748.1"/>
    <property type="molecule type" value="Genomic_DNA"/>
</dbReference>
<protein>
    <submittedName>
        <fullName evidence="1">Uncharacterized protein</fullName>
    </submittedName>
</protein>
<evidence type="ECO:0000313" key="1">
    <source>
        <dbReference type="EMBL" id="AVX33748.1"/>
    </source>
</evidence>
<organism evidence="1">
    <name type="scientific">Clostridioides difficile</name>
    <name type="common">Peptoclostridium difficile</name>
    <dbReference type="NCBI Taxonomy" id="1496"/>
    <lineage>
        <taxon>Bacteria</taxon>
        <taxon>Bacillati</taxon>
        <taxon>Bacillota</taxon>
        <taxon>Clostridia</taxon>
        <taxon>Peptostreptococcales</taxon>
        <taxon>Peptostreptococcaceae</taxon>
        <taxon>Clostridioides</taxon>
    </lineage>
</organism>
<accession>A0A2R4NCC1</accession>
<proteinExistence type="predicted"/>
<name>A0A2R4NCC1_CLODI</name>
<dbReference type="RefSeq" id="WP_107594965.1">
    <property type="nucleotide sequence ID" value="NZ_MF547664.1"/>
</dbReference>
<reference evidence="1" key="1">
    <citation type="journal article" date="2018" name="Genome Biol. Evol.">
        <title>Two Groups of Cocirculating, Epidemic Clostridiodes difficile Strains Microdiversify through Different Mechanisms.</title>
        <authorList>
            <person name="Murillo T."/>
            <person name="Ramirez-Vargas G."/>
            <person name="Riedel T."/>
            <person name="Overmann J."/>
            <person name="Andersen J.M."/>
            <person name="Guzman-Verri C."/>
            <person name="Chaves-Olarte E."/>
            <person name="Rodriguez C."/>
        </authorList>
    </citation>
    <scope>NUCLEOTIDE SEQUENCE</scope>
    <source>
        <strain evidence="1">LIBA-6289</strain>
        <plasmid evidence="1">LIBA6289</plasmid>
    </source>
</reference>